<organism evidence="2 3">
    <name type="scientific">Cocos nucifera</name>
    <name type="common">Coconut palm</name>
    <dbReference type="NCBI Taxonomy" id="13894"/>
    <lineage>
        <taxon>Eukaryota</taxon>
        <taxon>Viridiplantae</taxon>
        <taxon>Streptophyta</taxon>
        <taxon>Embryophyta</taxon>
        <taxon>Tracheophyta</taxon>
        <taxon>Spermatophyta</taxon>
        <taxon>Magnoliopsida</taxon>
        <taxon>Liliopsida</taxon>
        <taxon>Arecaceae</taxon>
        <taxon>Arecoideae</taxon>
        <taxon>Cocoseae</taxon>
        <taxon>Attaleinae</taxon>
        <taxon>Cocos</taxon>
    </lineage>
</organism>
<accession>A0A8K0IW37</accession>
<gene>
    <name evidence="2" type="ORF">COCNU_14G012440</name>
</gene>
<dbReference type="PROSITE" id="PS52045">
    <property type="entry name" value="NEPROSIN_PEP_CD"/>
    <property type="match status" value="1"/>
</dbReference>
<feature type="domain" description="Neprosin PEP catalytic" evidence="1">
    <location>
        <begin position="67"/>
        <end position="270"/>
    </location>
</feature>
<dbReference type="PANTHER" id="PTHR31589:SF220">
    <property type="entry name" value="NEPROSIN DOMAIN-CONTAINING PROTEIN"/>
    <property type="match status" value="1"/>
</dbReference>
<evidence type="ECO:0000313" key="3">
    <source>
        <dbReference type="Proteomes" id="UP000797356"/>
    </source>
</evidence>
<dbReference type="AlphaFoldDB" id="A0A8K0IW37"/>
<sequence>MMRMRQHPRWKQAPYVSFGVKMDGAPRTPSIPIKRTKKDDVLRASSVERYWKKSHGTIPNPTSSYLPAIVKGHEHATVYVKGDSYYGAKATMNVWNPKLESPFEFSLSQLWIVGGPDQLLDTIEAGWHVYPGLHGDNKTRPFIYWTDPKSGNWWLQYGNLPPLGYWPSSLFPYLTNGCVLVEWGGEIVNLNSNGQHTSTQMGSGHFAEEGYGKASYIRNIQIVDQSNNLQAPQGLPLSLQDPTAIIRGVTAMVTSTMGVLVEIPIVYRRP</sequence>
<dbReference type="Proteomes" id="UP000797356">
    <property type="component" value="Chromosome 14"/>
</dbReference>
<dbReference type="PANTHER" id="PTHR31589">
    <property type="entry name" value="PROTEIN, PUTATIVE (DUF239)-RELATED-RELATED"/>
    <property type="match status" value="1"/>
</dbReference>
<reference evidence="2" key="2">
    <citation type="submission" date="2019-07" db="EMBL/GenBank/DDBJ databases">
        <authorList>
            <person name="Yang Y."/>
            <person name="Bocs S."/>
            <person name="Baudouin L."/>
        </authorList>
    </citation>
    <scope>NUCLEOTIDE SEQUENCE</scope>
    <source>
        <tissue evidence="2">Spear leaf of Hainan Tall coconut</tissue>
    </source>
</reference>
<dbReference type="EMBL" id="CM017885">
    <property type="protein sequence ID" value="KAG1368776.1"/>
    <property type="molecule type" value="Genomic_DNA"/>
</dbReference>
<dbReference type="Gene3D" id="3.90.1320.10">
    <property type="entry name" value="Outer-capsid protein sigma 3, large lobe"/>
    <property type="match status" value="1"/>
</dbReference>
<dbReference type="OrthoDB" id="1858978at2759"/>
<comment type="caution">
    <text evidence="2">The sequence shown here is derived from an EMBL/GenBank/DDBJ whole genome shotgun (WGS) entry which is preliminary data.</text>
</comment>
<dbReference type="Pfam" id="PF03080">
    <property type="entry name" value="Neprosin"/>
    <property type="match status" value="1"/>
</dbReference>
<dbReference type="InterPro" id="IPR053168">
    <property type="entry name" value="Glutamic_endopeptidase"/>
</dbReference>
<name>A0A8K0IW37_COCNU</name>
<protein>
    <recommendedName>
        <fullName evidence="1">Neprosin PEP catalytic domain-containing protein</fullName>
    </recommendedName>
</protein>
<proteinExistence type="predicted"/>
<evidence type="ECO:0000259" key="1">
    <source>
        <dbReference type="PROSITE" id="PS52045"/>
    </source>
</evidence>
<evidence type="ECO:0000313" key="2">
    <source>
        <dbReference type="EMBL" id="KAG1368776.1"/>
    </source>
</evidence>
<dbReference type="InterPro" id="IPR004314">
    <property type="entry name" value="Neprosin"/>
</dbReference>
<keyword evidence="3" id="KW-1185">Reference proteome</keyword>
<reference evidence="2" key="1">
    <citation type="journal article" date="2017" name="Gigascience">
        <title>The genome draft of coconut (Cocos nucifera).</title>
        <authorList>
            <person name="Xiao Y."/>
            <person name="Xu P."/>
            <person name="Fan H."/>
            <person name="Baudouin L."/>
            <person name="Xia W."/>
            <person name="Bocs S."/>
            <person name="Xu J."/>
            <person name="Li Q."/>
            <person name="Guo A."/>
            <person name="Zhou L."/>
            <person name="Li J."/>
            <person name="Wu Y."/>
            <person name="Ma Z."/>
            <person name="Armero A."/>
            <person name="Issali A.E."/>
            <person name="Liu N."/>
            <person name="Peng M."/>
            <person name="Yang Y."/>
        </authorList>
    </citation>
    <scope>NUCLEOTIDE SEQUENCE</scope>
    <source>
        <tissue evidence="2">Spear leaf of Hainan Tall coconut</tissue>
    </source>
</reference>